<evidence type="ECO:0000256" key="1">
    <source>
        <dbReference type="SAM" id="Phobius"/>
    </source>
</evidence>
<reference evidence="3" key="1">
    <citation type="submission" date="2016-10" db="EMBL/GenBank/DDBJ databases">
        <authorList>
            <person name="Varghese N."/>
            <person name="Submissions S."/>
        </authorList>
    </citation>
    <scope>NUCLEOTIDE SEQUENCE [LARGE SCALE GENOMIC DNA]</scope>
    <source>
        <strain evidence="3">CGMCC 1.10121</strain>
    </source>
</reference>
<dbReference type="Proteomes" id="UP000199126">
    <property type="component" value="Unassembled WGS sequence"/>
</dbReference>
<feature type="transmembrane region" description="Helical" evidence="1">
    <location>
        <begin position="48"/>
        <end position="66"/>
    </location>
</feature>
<keyword evidence="1" id="KW-0812">Transmembrane</keyword>
<dbReference type="AlphaFoldDB" id="A0A1H8SWH2"/>
<dbReference type="OrthoDB" id="292109at2157"/>
<keyword evidence="3" id="KW-1185">Reference proteome</keyword>
<protein>
    <recommendedName>
        <fullName evidence="4">SPW repeat-containing protein</fullName>
    </recommendedName>
</protein>
<feature type="transmembrane region" description="Helical" evidence="1">
    <location>
        <begin position="73"/>
        <end position="90"/>
    </location>
</feature>
<organism evidence="2 3">
    <name type="scientific">Halogranum amylolyticum</name>
    <dbReference type="NCBI Taxonomy" id="660520"/>
    <lineage>
        <taxon>Archaea</taxon>
        <taxon>Methanobacteriati</taxon>
        <taxon>Methanobacteriota</taxon>
        <taxon>Stenosarchaea group</taxon>
        <taxon>Halobacteria</taxon>
        <taxon>Halobacteriales</taxon>
        <taxon>Haloferacaceae</taxon>
    </lineage>
</organism>
<feature type="transmembrane region" description="Helical" evidence="1">
    <location>
        <begin position="102"/>
        <end position="123"/>
    </location>
</feature>
<dbReference type="RefSeq" id="WP_089824635.1">
    <property type="nucleotide sequence ID" value="NZ_FODV01000005.1"/>
</dbReference>
<gene>
    <name evidence="2" type="ORF">SAMN04487948_105383</name>
</gene>
<dbReference type="EMBL" id="FODV01000005">
    <property type="protein sequence ID" value="SEO83339.1"/>
    <property type="molecule type" value="Genomic_DNA"/>
</dbReference>
<evidence type="ECO:0008006" key="4">
    <source>
        <dbReference type="Google" id="ProtNLM"/>
    </source>
</evidence>
<name>A0A1H8SWH2_9EURY</name>
<evidence type="ECO:0000313" key="2">
    <source>
        <dbReference type="EMBL" id="SEO83339.1"/>
    </source>
</evidence>
<keyword evidence="1" id="KW-1133">Transmembrane helix</keyword>
<accession>A0A1H8SWH2</accession>
<evidence type="ECO:0000313" key="3">
    <source>
        <dbReference type="Proteomes" id="UP000199126"/>
    </source>
</evidence>
<keyword evidence="1" id="KW-0472">Membrane</keyword>
<proteinExistence type="predicted"/>
<sequence>MSRLPSTTRSAITLLASALVATGSLSPWLASNSWLVALPGLQTGLDTWGALLLPAVLVVGALHGFASRVVSETATLVVGVLSLVAVAVYWQNAAVGGYVPAVGWYLTAVGGLLLVGVGVERFWSRFGYRLSGTDDPRSV</sequence>